<protein>
    <recommendedName>
        <fullName evidence="2">Nucleotidyltransferase</fullName>
    </recommendedName>
</protein>
<evidence type="ECO:0000313" key="1">
    <source>
        <dbReference type="EMBL" id="KKN58794.1"/>
    </source>
</evidence>
<proteinExistence type="predicted"/>
<dbReference type="Pfam" id="PF10127">
    <property type="entry name" value="RlaP"/>
    <property type="match status" value="1"/>
</dbReference>
<dbReference type="EMBL" id="LAZR01000748">
    <property type="protein sequence ID" value="KKN58794.1"/>
    <property type="molecule type" value="Genomic_DNA"/>
</dbReference>
<name>A0A0F9RVH1_9ZZZZ</name>
<sequence>MILQDLKSKNLIHPPKFLVGNTQYLTRMGSEAYGVSIDNSDIDMYGFTIPPKELVFPHLDGEILGFGKHKKRFDQFQAHHIEFKEKQYDFSIYSIIKYFQLCMENNPNMIDSLFTPFNCVTYITSIGQIVREDRKLFLHKGCWAKFKGYSYSELHKMRSKTRESSTRKESIAKYGYDLKGAYNIVRLLSEVEMILEEGDLDLQRNREQLKSIRRGEWTEKDVVDYFSRKEIELETLYQNSSLPYSPDEHAIKQLLLNCLEQHYGSIDMIVVADKYESAIKEIGEICSKVTKKGVRTS</sequence>
<evidence type="ECO:0008006" key="2">
    <source>
        <dbReference type="Google" id="ProtNLM"/>
    </source>
</evidence>
<dbReference type="AlphaFoldDB" id="A0A0F9RVH1"/>
<organism evidence="1">
    <name type="scientific">marine sediment metagenome</name>
    <dbReference type="NCBI Taxonomy" id="412755"/>
    <lineage>
        <taxon>unclassified sequences</taxon>
        <taxon>metagenomes</taxon>
        <taxon>ecological metagenomes</taxon>
    </lineage>
</organism>
<gene>
    <name evidence="1" type="ORF">LCGC14_0548890</name>
</gene>
<dbReference type="InterPro" id="IPR018775">
    <property type="entry name" value="RlaP"/>
</dbReference>
<accession>A0A0F9RVH1</accession>
<reference evidence="1" key="1">
    <citation type="journal article" date="2015" name="Nature">
        <title>Complex archaea that bridge the gap between prokaryotes and eukaryotes.</title>
        <authorList>
            <person name="Spang A."/>
            <person name="Saw J.H."/>
            <person name="Jorgensen S.L."/>
            <person name="Zaremba-Niedzwiedzka K."/>
            <person name="Martijn J."/>
            <person name="Lind A.E."/>
            <person name="van Eijk R."/>
            <person name="Schleper C."/>
            <person name="Guy L."/>
            <person name="Ettema T.J."/>
        </authorList>
    </citation>
    <scope>NUCLEOTIDE SEQUENCE</scope>
</reference>
<dbReference type="PANTHER" id="PTHR34817">
    <property type="entry name" value="NUCLEOTIDYLTRANSFERASE"/>
    <property type="match status" value="1"/>
</dbReference>
<dbReference type="PANTHER" id="PTHR34817:SF1">
    <property type="entry name" value="NUCLEOTIDYLTRANSFERASE"/>
    <property type="match status" value="1"/>
</dbReference>
<comment type="caution">
    <text evidence="1">The sequence shown here is derived from an EMBL/GenBank/DDBJ whole genome shotgun (WGS) entry which is preliminary data.</text>
</comment>